<reference evidence="1" key="2">
    <citation type="journal article" date="2023" name="ISME Commun">
        <title>Characterization of a bloom-associated alphaproteobacterial lineage, 'Candidatus Phycosocius': insights into freshwater algal-bacterial interactions.</title>
        <authorList>
            <person name="Tanabe Y."/>
            <person name="Yamaguchi H."/>
            <person name="Yoshida M."/>
            <person name="Kai A."/>
            <person name="Okazaki Y."/>
        </authorList>
    </citation>
    <scope>NUCLEOTIDE SEQUENCE</scope>
    <source>
        <strain evidence="1">BOTRYCO-1</strain>
    </source>
</reference>
<dbReference type="EMBL" id="BPFZ01000002">
    <property type="protein sequence ID" value="GIU66294.1"/>
    <property type="molecule type" value="Genomic_DNA"/>
</dbReference>
<keyword evidence="2" id="KW-1185">Reference proteome</keyword>
<reference evidence="1" key="1">
    <citation type="submission" date="2021-05" db="EMBL/GenBank/DDBJ databases">
        <authorList>
            <person name="Tanabe Y."/>
        </authorList>
    </citation>
    <scope>NUCLEOTIDE SEQUENCE</scope>
    <source>
        <strain evidence="1">BOTRYCO-1</strain>
    </source>
</reference>
<name>A0ABQ4PTR3_9PROT</name>
<organism evidence="1 2">
    <name type="scientific">Candidatus Phycosocius spiralis</name>
    <dbReference type="NCBI Taxonomy" id="2815099"/>
    <lineage>
        <taxon>Bacteria</taxon>
        <taxon>Pseudomonadati</taxon>
        <taxon>Pseudomonadota</taxon>
        <taxon>Alphaproteobacteria</taxon>
        <taxon>Caulobacterales</taxon>
        <taxon>Caulobacterales incertae sedis</taxon>
        <taxon>Candidatus Phycosocius</taxon>
    </lineage>
</organism>
<sequence length="112" mass="12489">MSGTLRLTDEELQELAWRAVRRFFPADQLEHATIELEHTVWSTPSSETGLIDSGEVVGVWLSHPNPTSLPDPDATAAATGQMIQEADQKGDPRLLLLYHKFPNADLKRKRVA</sequence>
<accession>A0ABQ4PTR3</accession>
<comment type="caution">
    <text evidence="1">The sequence shown here is derived from an EMBL/GenBank/DDBJ whole genome shotgun (WGS) entry which is preliminary data.</text>
</comment>
<gene>
    <name evidence="1" type="ORF">PsB1_0448</name>
</gene>
<evidence type="ECO:0000313" key="1">
    <source>
        <dbReference type="EMBL" id="GIU66294.1"/>
    </source>
</evidence>
<dbReference type="RefSeq" id="WP_284358782.1">
    <property type="nucleotide sequence ID" value="NZ_BPFZ01000002.1"/>
</dbReference>
<evidence type="ECO:0000313" key="2">
    <source>
        <dbReference type="Proteomes" id="UP001161064"/>
    </source>
</evidence>
<dbReference type="Proteomes" id="UP001161064">
    <property type="component" value="Unassembled WGS sequence"/>
</dbReference>
<protein>
    <submittedName>
        <fullName evidence="1">Uncharacterized protein</fullName>
    </submittedName>
</protein>
<proteinExistence type="predicted"/>